<dbReference type="SUPFAM" id="SSF53474">
    <property type="entry name" value="alpha/beta-Hydrolases"/>
    <property type="match status" value="1"/>
</dbReference>
<dbReference type="InterPro" id="IPR051044">
    <property type="entry name" value="MAG_DAG_Lipase"/>
</dbReference>
<gene>
    <name evidence="2" type="ORF">C7374_11540</name>
</gene>
<evidence type="ECO:0000259" key="1">
    <source>
        <dbReference type="Pfam" id="PF12146"/>
    </source>
</evidence>
<dbReference type="InterPro" id="IPR029058">
    <property type="entry name" value="AB_hydrolase_fold"/>
</dbReference>
<dbReference type="Proteomes" id="UP000249453">
    <property type="component" value="Unassembled WGS sequence"/>
</dbReference>
<evidence type="ECO:0000313" key="2">
    <source>
        <dbReference type="EMBL" id="RAK26165.1"/>
    </source>
</evidence>
<reference evidence="2 3" key="1">
    <citation type="submission" date="2018-06" db="EMBL/GenBank/DDBJ databases">
        <title>Genomic Encyclopedia of Type Strains, Phase IV (KMG-IV): sequencing the most valuable type-strain genomes for metagenomic binning, comparative biology and taxonomic classification.</title>
        <authorList>
            <person name="Goeker M."/>
        </authorList>
    </citation>
    <scope>NUCLEOTIDE SEQUENCE [LARGE SCALE GENOMIC DNA]</scope>
    <source>
        <strain evidence="2 3">DSM 26720</strain>
    </source>
</reference>
<accession>A0A364JSK4</accession>
<dbReference type="Pfam" id="PF12146">
    <property type="entry name" value="Hydrolase_4"/>
    <property type="match status" value="1"/>
</dbReference>
<dbReference type="Gene3D" id="3.40.50.1820">
    <property type="entry name" value="alpha/beta hydrolase"/>
    <property type="match status" value="1"/>
</dbReference>
<proteinExistence type="predicted"/>
<dbReference type="EMBL" id="QLMK01000015">
    <property type="protein sequence ID" value="RAK26165.1"/>
    <property type="molecule type" value="Genomic_DNA"/>
</dbReference>
<feature type="domain" description="Serine aminopeptidase S33" evidence="1">
    <location>
        <begin position="43"/>
        <end position="296"/>
    </location>
</feature>
<dbReference type="OrthoDB" id="9788260at2"/>
<evidence type="ECO:0000313" key="3">
    <source>
        <dbReference type="Proteomes" id="UP000249453"/>
    </source>
</evidence>
<organism evidence="2 3">
    <name type="scientific">Falsochrobactrum ovis</name>
    <dbReference type="NCBI Taxonomy" id="1293442"/>
    <lineage>
        <taxon>Bacteria</taxon>
        <taxon>Pseudomonadati</taxon>
        <taxon>Pseudomonadota</taxon>
        <taxon>Alphaproteobacteria</taxon>
        <taxon>Hyphomicrobiales</taxon>
        <taxon>Brucellaceae</taxon>
        <taxon>Falsochrobactrum</taxon>
    </lineage>
</organism>
<keyword evidence="3" id="KW-1185">Reference proteome</keyword>
<protein>
    <submittedName>
        <fullName evidence="2">Lysophospholipase</fullName>
    </submittedName>
</protein>
<dbReference type="AlphaFoldDB" id="A0A364JSK4"/>
<name>A0A364JSK4_9HYPH</name>
<dbReference type="PANTHER" id="PTHR11614">
    <property type="entry name" value="PHOSPHOLIPASE-RELATED"/>
    <property type="match status" value="1"/>
</dbReference>
<sequence length="329" mass="36935">MPQLLFEIDSNPIPEGMKSGFFTAKDGKKLRYAILKPQTTLRQGTVLLLHGRNEYIEKYFETASDLSLRGFCVATFDWRGQGRSDRLLKNPLRGYVKKFSDYTDDLDQFLKEIVLPDCPPPYFILAHSAGGLIAYSSMACLTNRINRMVLLAPLLGIDNPRLSDDAMRRVMRIMCRLGMGRSFATGVRKLAKRPFVNNALTSDAERFMRNQEMVQKFPELGLGGPTCRWVSGALETAYRINQPDYQSEPSIPVLIVAAGADRVVSTRAIERFASRTRNVSLAVINGAQHELLQESDFYREQALAAFDAFIPGTPGVDSMPPMMEPHFLV</sequence>
<dbReference type="InterPro" id="IPR022742">
    <property type="entry name" value="Hydrolase_4"/>
</dbReference>
<dbReference type="RefSeq" id="WP_111576161.1">
    <property type="nucleotide sequence ID" value="NZ_JBHEEY010000010.1"/>
</dbReference>
<comment type="caution">
    <text evidence="2">The sequence shown here is derived from an EMBL/GenBank/DDBJ whole genome shotgun (WGS) entry which is preliminary data.</text>
</comment>